<sequence>MTDVPPPASAAPPPPAEAVDVFGAQLPLAQRYADLLATTGIAHGLVGPREAPRLWERHLVNCAVMESLLPAGETVIDIGSGAGLPGLVLAVARPDLSVHLVEPLLRRTNWLHGTIEQLGLDNVVVHRGRAEEVDLSAPVVTARAVASLDKLIRWSFPLLTPGGRLLALKGGSAQEELDGVAPLLRRAGVEVSTVHLVGEGRVSEPVRVVEIVRPAQVADPARPDGRGSGGGRRARGSGHRRGGRRRAGSSRDDA</sequence>
<reference evidence="9" key="1">
    <citation type="journal article" date="2019" name="Int. J. Syst. Evol. Microbiol.">
        <title>The Global Catalogue of Microorganisms (GCM) 10K type strain sequencing project: providing services to taxonomists for standard genome sequencing and annotation.</title>
        <authorList>
            <consortium name="The Broad Institute Genomics Platform"/>
            <consortium name="The Broad Institute Genome Sequencing Center for Infectious Disease"/>
            <person name="Wu L."/>
            <person name="Ma J."/>
        </authorList>
    </citation>
    <scope>NUCLEOTIDE SEQUENCE [LARGE SCALE GENOMIC DNA]</scope>
    <source>
        <strain evidence="9">CGMCC 1.5362</strain>
    </source>
</reference>
<dbReference type="InterPro" id="IPR029063">
    <property type="entry name" value="SAM-dependent_MTases_sf"/>
</dbReference>
<dbReference type="HAMAP" id="MF_00074">
    <property type="entry name" value="16SrRNA_methyltr_G"/>
    <property type="match status" value="1"/>
</dbReference>
<accession>A0ABQ2F956</accession>
<name>A0ABQ2F956_9MICO</name>
<dbReference type="NCBIfam" id="TIGR00138">
    <property type="entry name" value="rsmG_gidB"/>
    <property type="match status" value="1"/>
</dbReference>
<dbReference type="RefSeq" id="WP_022920055.1">
    <property type="nucleotide sequence ID" value="NZ_BMLB01000004.1"/>
</dbReference>
<feature type="compositionally biased region" description="Basic residues" evidence="7">
    <location>
        <begin position="232"/>
        <end position="248"/>
    </location>
</feature>
<dbReference type="EMBL" id="BMLB01000004">
    <property type="protein sequence ID" value="GGK73711.1"/>
    <property type="molecule type" value="Genomic_DNA"/>
</dbReference>
<evidence type="ECO:0000313" key="8">
    <source>
        <dbReference type="EMBL" id="GGK73711.1"/>
    </source>
</evidence>
<dbReference type="PANTHER" id="PTHR31760">
    <property type="entry name" value="S-ADENOSYL-L-METHIONINE-DEPENDENT METHYLTRANSFERASES SUPERFAMILY PROTEIN"/>
    <property type="match status" value="1"/>
</dbReference>
<feature type="binding site" evidence="6">
    <location>
        <begin position="130"/>
        <end position="131"/>
    </location>
    <ligand>
        <name>S-adenosyl-L-methionine</name>
        <dbReference type="ChEBI" id="CHEBI:59789"/>
    </ligand>
</feature>
<comment type="caution">
    <text evidence="8">The sequence shown here is derived from an EMBL/GenBank/DDBJ whole genome shotgun (WGS) entry which is preliminary data.</text>
</comment>
<feature type="binding site" evidence="6">
    <location>
        <position position="79"/>
    </location>
    <ligand>
        <name>S-adenosyl-L-methionine</name>
        <dbReference type="ChEBI" id="CHEBI:59789"/>
    </ligand>
</feature>
<comment type="function">
    <text evidence="6">Specifically methylates the N7 position of a guanine in 16S rRNA.</text>
</comment>
<keyword evidence="5 6" id="KW-0949">S-adenosyl-L-methionine</keyword>
<feature type="region of interest" description="Disordered" evidence="7">
    <location>
        <begin position="216"/>
        <end position="254"/>
    </location>
</feature>
<evidence type="ECO:0000256" key="2">
    <source>
        <dbReference type="ARBA" id="ARBA00022552"/>
    </source>
</evidence>
<evidence type="ECO:0000313" key="9">
    <source>
        <dbReference type="Proteomes" id="UP000662111"/>
    </source>
</evidence>
<gene>
    <name evidence="6 8" type="primary">rsmG</name>
    <name evidence="8" type="ORF">GCM10011509_22950</name>
</gene>
<dbReference type="EC" id="2.1.1.-" evidence="6"/>
<dbReference type="Proteomes" id="UP000662111">
    <property type="component" value="Unassembled WGS sequence"/>
</dbReference>
<dbReference type="SUPFAM" id="SSF53335">
    <property type="entry name" value="S-adenosyl-L-methionine-dependent methyltransferases"/>
    <property type="match status" value="1"/>
</dbReference>
<keyword evidence="3 6" id="KW-0489">Methyltransferase</keyword>
<protein>
    <recommendedName>
        <fullName evidence="6">Ribosomal RNA small subunit methyltransferase G</fullName>
        <ecNumber evidence="6">2.1.1.-</ecNumber>
    </recommendedName>
    <alternativeName>
        <fullName evidence="6">16S rRNA 7-methylguanosine methyltransferase</fullName>
        <shortName evidence="6">16S rRNA m7G methyltransferase</shortName>
    </alternativeName>
</protein>
<evidence type="ECO:0000256" key="3">
    <source>
        <dbReference type="ARBA" id="ARBA00022603"/>
    </source>
</evidence>
<feature type="binding site" evidence="6">
    <location>
        <position position="84"/>
    </location>
    <ligand>
        <name>S-adenosyl-L-methionine</name>
        <dbReference type="ChEBI" id="CHEBI:59789"/>
    </ligand>
</feature>
<keyword evidence="1 6" id="KW-0963">Cytoplasm</keyword>
<dbReference type="GO" id="GO:0032259">
    <property type="term" value="P:methylation"/>
    <property type="evidence" value="ECO:0007669"/>
    <property type="project" value="UniProtKB-KW"/>
</dbReference>
<dbReference type="PANTHER" id="PTHR31760:SF0">
    <property type="entry name" value="S-ADENOSYL-L-METHIONINE-DEPENDENT METHYLTRANSFERASES SUPERFAMILY PROTEIN"/>
    <property type="match status" value="1"/>
</dbReference>
<dbReference type="Gene3D" id="3.40.50.150">
    <property type="entry name" value="Vaccinia Virus protein VP39"/>
    <property type="match status" value="1"/>
</dbReference>
<evidence type="ECO:0000256" key="6">
    <source>
        <dbReference type="HAMAP-Rule" id="MF_00074"/>
    </source>
</evidence>
<comment type="caution">
    <text evidence="6">Lacks conserved residue(s) required for the propagation of feature annotation.</text>
</comment>
<comment type="subcellular location">
    <subcellularLocation>
        <location evidence="6">Cytoplasm</location>
    </subcellularLocation>
</comment>
<organism evidence="8 9">
    <name type="scientific">Ornithinimicrobium pekingense</name>
    <dbReference type="NCBI Taxonomy" id="384677"/>
    <lineage>
        <taxon>Bacteria</taxon>
        <taxon>Bacillati</taxon>
        <taxon>Actinomycetota</taxon>
        <taxon>Actinomycetes</taxon>
        <taxon>Micrococcales</taxon>
        <taxon>Ornithinimicrobiaceae</taxon>
        <taxon>Ornithinimicrobium</taxon>
    </lineage>
</organism>
<evidence type="ECO:0000256" key="5">
    <source>
        <dbReference type="ARBA" id="ARBA00022691"/>
    </source>
</evidence>
<evidence type="ECO:0000256" key="4">
    <source>
        <dbReference type="ARBA" id="ARBA00022679"/>
    </source>
</evidence>
<keyword evidence="9" id="KW-1185">Reference proteome</keyword>
<dbReference type="InterPro" id="IPR003682">
    <property type="entry name" value="rRNA_ssu_MeTfrase_G"/>
</dbReference>
<proteinExistence type="inferred from homology"/>
<evidence type="ECO:0000256" key="7">
    <source>
        <dbReference type="SAM" id="MobiDB-lite"/>
    </source>
</evidence>
<evidence type="ECO:0000256" key="1">
    <source>
        <dbReference type="ARBA" id="ARBA00022490"/>
    </source>
</evidence>
<feature type="binding site" evidence="6">
    <location>
        <position position="143"/>
    </location>
    <ligand>
        <name>S-adenosyl-L-methionine</name>
        <dbReference type="ChEBI" id="CHEBI:59789"/>
    </ligand>
</feature>
<dbReference type="Pfam" id="PF02527">
    <property type="entry name" value="GidB"/>
    <property type="match status" value="1"/>
</dbReference>
<dbReference type="GO" id="GO:0008168">
    <property type="term" value="F:methyltransferase activity"/>
    <property type="evidence" value="ECO:0007669"/>
    <property type="project" value="UniProtKB-KW"/>
</dbReference>
<keyword evidence="2 6" id="KW-0698">rRNA processing</keyword>
<comment type="similarity">
    <text evidence="6">Belongs to the methyltransferase superfamily. RNA methyltransferase RsmG family.</text>
</comment>
<keyword evidence="4 6" id="KW-0808">Transferase</keyword>